<name>A0A1Z4GE54_9CYAN</name>
<organism evidence="1 2">
    <name type="scientific">Anabaenopsis circularis NIES-21</name>
    <dbReference type="NCBI Taxonomy" id="1085406"/>
    <lineage>
        <taxon>Bacteria</taxon>
        <taxon>Bacillati</taxon>
        <taxon>Cyanobacteriota</taxon>
        <taxon>Cyanophyceae</taxon>
        <taxon>Nostocales</taxon>
        <taxon>Nodulariaceae</taxon>
        <taxon>Anabaenopsis</taxon>
    </lineage>
</organism>
<reference evidence="1 2" key="1">
    <citation type="submission" date="2017-06" db="EMBL/GenBank/DDBJ databases">
        <title>Genome sequencing of cyanobaciteial culture collection at National Institute for Environmental Studies (NIES).</title>
        <authorList>
            <person name="Hirose Y."/>
            <person name="Shimura Y."/>
            <person name="Fujisawa T."/>
            <person name="Nakamura Y."/>
            <person name="Kawachi M."/>
        </authorList>
    </citation>
    <scope>NUCLEOTIDE SEQUENCE [LARGE SCALE GENOMIC DNA]</scope>
    <source>
        <strain evidence="1 2">NIES-21</strain>
    </source>
</reference>
<accession>A0A1Z4GE54</accession>
<proteinExistence type="predicted"/>
<sequence>MDVLAQLLYFLRLVIHLIYQISYLWELLKHLFQPRVPFRYPTSKIQHQPRRNQKYSRSYIADPKNRELQHKLIEMLRGDSATAKRLLKRQRQLHKGKSDNWYLEKVIYDLERDRRCL</sequence>
<protein>
    <submittedName>
        <fullName evidence="1">Uncharacterized protein</fullName>
    </submittedName>
</protein>
<keyword evidence="2" id="KW-1185">Reference proteome</keyword>
<dbReference type="Proteomes" id="UP000218287">
    <property type="component" value="Chromosome"/>
</dbReference>
<evidence type="ECO:0000313" key="2">
    <source>
        <dbReference type="Proteomes" id="UP000218287"/>
    </source>
</evidence>
<gene>
    <name evidence="1" type="ORF">NIES21_14430</name>
</gene>
<evidence type="ECO:0000313" key="1">
    <source>
        <dbReference type="EMBL" id="BAY15626.1"/>
    </source>
</evidence>
<dbReference type="EMBL" id="AP018174">
    <property type="protein sequence ID" value="BAY15626.1"/>
    <property type="molecule type" value="Genomic_DNA"/>
</dbReference>
<dbReference type="AlphaFoldDB" id="A0A1Z4GE54"/>